<protein>
    <submittedName>
        <fullName evidence="1">AlpA family phage regulatory protein</fullName>
    </submittedName>
</protein>
<dbReference type="Pfam" id="PF05930">
    <property type="entry name" value="Phage_AlpA"/>
    <property type="match status" value="1"/>
</dbReference>
<dbReference type="Proteomes" id="UP001524570">
    <property type="component" value="Unassembled WGS sequence"/>
</dbReference>
<evidence type="ECO:0000313" key="1">
    <source>
        <dbReference type="EMBL" id="MCQ8119825.1"/>
    </source>
</evidence>
<dbReference type="RefSeq" id="WP_256608647.1">
    <property type="nucleotide sequence ID" value="NZ_JANIBL010000097.1"/>
</dbReference>
<evidence type="ECO:0000313" key="2">
    <source>
        <dbReference type="Proteomes" id="UP001524570"/>
    </source>
</evidence>
<sequence length="73" mass="8195">MTIALPTEGFAKLDTVLAAIPISRAKWYEGVKSGLYPRPVRLDGRSVAWRVEDIRSVINRINEKNQNQTLTLG</sequence>
<name>A0ABT1TYH6_9GAMM</name>
<organism evidence="1 2">
    <name type="scientific">Methylomonas rosea</name>
    <dbReference type="NCBI Taxonomy" id="2952227"/>
    <lineage>
        <taxon>Bacteria</taxon>
        <taxon>Pseudomonadati</taxon>
        <taxon>Pseudomonadota</taxon>
        <taxon>Gammaproteobacteria</taxon>
        <taxon>Methylococcales</taxon>
        <taxon>Methylococcaceae</taxon>
        <taxon>Methylomonas</taxon>
    </lineage>
</organism>
<dbReference type="Gene3D" id="1.10.238.160">
    <property type="match status" value="1"/>
</dbReference>
<accession>A0ABT1TYH6</accession>
<dbReference type="EMBL" id="JANIBL010000097">
    <property type="protein sequence ID" value="MCQ8119825.1"/>
    <property type="molecule type" value="Genomic_DNA"/>
</dbReference>
<reference evidence="1 2" key="1">
    <citation type="submission" date="2022-07" db="EMBL/GenBank/DDBJ databases">
        <title>Methylomonas rivi sp. nov., Methylomonas rosea sp. nov., Methylomonas aureus sp. nov. and Methylomonas subterranea sp. nov., four novel methanotrophs isolated from a freshwater creek and the deep terrestrial subsurface.</title>
        <authorList>
            <person name="Abin C."/>
            <person name="Sankaranarayanan K."/>
            <person name="Garner C."/>
            <person name="Sindelar R."/>
            <person name="Kotary K."/>
            <person name="Garner R."/>
            <person name="Barclay S."/>
            <person name="Lawson P."/>
            <person name="Krumholz L."/>
        </authorList>
    </citation>
    <scope>NUCLEOTIDE SEQUENCE [LARGE SCALE GENOMIC DNA]</scope>
    <source>
        <strain evidence="1 2">WSC-7</strain>
    </source>
</reference>
<dbReference type="InterPro" id="IPR010260">
    <property type="entry name" value="AlpA"/>
</dbReference>
<keyword evidence="2" id="KW-1185">Reference proteome</keyword>
<comment type="caution">
    <text evidence="1">The sequence shown here is derived from an EMBL/GenBank/DDBJ whole genome shotgun (WGS) entry which is preliminary data.</text>
</comment>
<gene>
    <name evidence="1" type="ORF">NP589_20575</name>
</gene>
<proteinExistence type="predicted"/>